<accession>A0ACB8A5X4</accession>
<protein>
    <submittedName>
        <fullName evidence="1">Uncharacterized protein</fullName>
    </submittedName>
</protein>
<evidence type="ECO:0000313" key="2">
    <source>
        <dbReference type="Proteomes" id="UP000790377"/>
    </source>
</evidence>
<dbReference type="Proteomes" id="UP000790377">
    <property type="component" value="Unassembled WGS sequence"/>
</dbReference>
<keyword evidence="2" id="KW-1185">Reference proteome</keyword>
<comment type="caution">
    <text evidence="1">The sequence shown here is derived from an EMBL/GenBank/DDBJ whole genome shotgun (WGS) entry which is preliminary data.</text>
</comment>
<gene>
    <name evidence="1" type="ORF">BJ138DRAFT_1116128</name>
</gene>
<sequence>MPAITSPQSTRSSRSRSSPYSLRSLSSSTSSSPTSPSSTSDAEIRRRLKLELYRCQKETQIIQSDVAQAKKDLEAAETARSAATANLNIARTAIEQFVNVRDNLLLCSVCQEVMKRPFTLIECSHSFCHGCLRNWFQTLVAKQLRWAEDVPVGLLDTPYTPIDIRKTCFPI</sequence>
<evidence type="ECO:0000313" key="1">
    <source>
        <dbReference type="EMBL" id="KAH7908132.1"/>
    </source>
</evidence>
<proteinExistence type="predicted"/>
<reference evidence="1" key="1">
    <citation type="journal article" date="2021" name="New Phytol.">
        <title>Evolutionary innovations through gain and loss of genes in the ectomycorrhizal Boletales.</title>
        <authorList>
            <person name="Wu G."/>
            <person name="Miyauchi S."/>
            <person name="Morin E."/>
            <person name="Kuo A."/>
            <person name="Drula E."/>
            <person name="Varga T."/>
            <person name="Kohler A."/>
            <person name="Feng B."/>
            <person name="Cao Y."/>
            <person name="Lipzen A."/>
            <person name="Daum C."/>
            <person name="Hundley H."/>
            <person name="Pangilinan J."/>
            <person name="Johnson J."/>
            <person name="Barry K."/>
            <person name="LaButti K."/>
            <person name="Ng V."/>
            <person name="Ahrendt S."/>
            <person name="Min B."/>
            <person name="Choi I.G."/>
            <person name="Park H."/>
            <person name="Plett J.M."/>
            <person name="Magnuson J."/>
            <person name="Spatafora J.W."/>
            <person name="Nagy L.G."/>
            <person name="Henrissat B."/>
            <person name="Grigoriev I.V."/>
            <person name="Yang Z.L."/>
            <person name="Xu J."/>
            <person name="Martin F.M."/>
        </authorList>
    </citation>
    <scope>NUCLEOTIDE SEQUENCE</scope>
    <source>
        <strain evidence="1">ATCC 28755</strain>
    </source>
</reference>
<dbReference type="EMBL" id="MU267845">
    <property type="protein sequence ID" value="KAH7908132.1"/>
    <property type="molecule type" value="Genomic_DNA"/>
</dbReference>
<organism evidence="1 2">
    <name type="scientific">Hygrophoropsis aurantiaca</name>
    <dbReference type="NCBI Taxonomy" id="72124"/>
    <lineage>
        <taxon>Eukaryota</taxon>
        <taxon>Fungi</taxon>
        <taxon>Dikarya</taxon>
        <taxon>Basidiomycota</taxon>
        <taxon>Agaricomycotina</taxon>
        <taxon>Agaricomycetes</taxon>
        <taxon>Agaricomycetidae</taxon>
        <taxon>Boletales</taxon>
        <taxon>Coniophorineae</taxon>
        <taxon>Hygrophoropsidaceae</taxon>
        <taxon>Hygrophoropsis</taxon>
    </lineage>
</organism>
<name>A0ACB8A5X4_9AGAM</name>